<dbReference type="InterPro" id="IPR003660">
    <property type="entry name" value="HAMP_dom"/>
</dbReference>
<proteinExistence type="inferred from homology"/>
<name>A0A5B2VVC9_9HYPH</name>
<dbReference type="InterPro" id="IPR033462">
    <property type="entry name" value="Cache_3-Cache_2"/>
</dbReference>
<dbReference type="GO" id="GO:0006935">
    <property type="term" value="P:chemotaxis"/>
    <property type="evidence" value="ECO:0007669"/>
    <property type="project" value="InterPro"/>
</dbReference>
<dbReference type="PRINTS" id="PR00260">
    <property type="entry name" value="CHEMTRNSDUCR"/>
</dbReference>
<evidence type="ECO:0000256" key="4">
    <source>
        <dbReference type="SAM" id="Phobius"/>
    </source>
</evidence>
<feature type="domain" description="HAMP" evidence="6">
    <location>
        <begin position="217"/>
        <end position="270"/>
    </location>
</feature>
<evidence type="ECO:0000256" key="2">
    <source>
        <dbReference type="ARBA" id="ARBA00029447"/>
    </source>
</evidence>
<feature type="transmembrane region" description="Helical" evidence="4">
    <location>
        <begin position="193"/>
        <end position="217"/>
    </location>
</feature>
<dbReference type="SUPFAM" id="SSF103190">
    <property type="entry name" value="Sensory domain-like"/>
    <property type="match status" value="1"/>
</dbReference>
<accession>A0A5B2VVC9</accession>
<dbReference type="PANTHER" id="PTHR32089:SF112">
    <property type="entry name" value="LYSOZYME-LIKE PROTEIN-RELATED"/>
    <property type="match status" value="1"/>
</dbReference>
<gene>
    <name evidence="7" type="ORF">F0L46_03070</name>
</gene>
<dbReference type="PROSITE" id="PS50111">
    <property type="entry name" value="CHEMOTAXIS_TRANSDUC_2"/>
    <property type="match status" value="1"/>
</dbReference>
<dbReference type="Pfam" id="PF00672">
    <property type="entry name" value="HAMP"/>
    <property type="match status" value="1"/>
</dbReference>
<dbReference type="RefSeq" id="WP_149815553.1">
    <property type="nucleotide sequence ID" value="NZ_VUOA01000006.1"/>
</dbReference>
<reference evidence="7 8" key="2">
    <citation type="submission" date="2019-09" db="EMBL/GenBank/DDBJ databases">
        <authorList>
            <person name="Jin C."/>
        </authorList>
    </citation>
    <scope>NUCLEOTIDE SEQUENCE [LARGE SCALE GENOMIC DNA]</scope>
    <source>
        <strain evidence="7 8">BN140002</strain>
    </source>
</reference>
<keyword evidence="8" id="KW-1185">Reference proteome</keyword>
<comment type="caution">
    <text evidence="7">The sequence shown here is derived from an EMBL/GenBank/DDBJ whole genome shotgun (WGS) entry which is preliminary data.</text>
</comment>
<dbReference type="EMBL" id="VUOA01000006">
    <property type="protein sequence ID" value="KAA2242282.1"/>
    <property type="molecule type" value="Genomic_DNA"/>
</dbReference>
<comment type="similarity">
    <text evidence="2">Belongs to the methyl-accepting chemotaxis (MCP) protein family.</text>
</comment>
<keyword evidence="4" id="KW-1133">Transmembrane helix</keyword>
<dbReference type="Pfam" id="PF00015">
    <property type="entry name" value="MCPsignal"/>
    <property type="match status" value="1"/>
</dbReference>
<evidence type="ECO:0000259" key="6">
    <source>
        <dbReference type="PROSITE" id="PS50885"/>
    </source>
</evidence>
<dbReference type="Gene3D" id="1.10.287.950">
    <property type="entry name" value="Methyl-accepting chemotaxis protein"/>
    <property type="match status" value="1"/>
</dbReference>
<dbReference type="SMART" id="SM00283">
    <property type="entry name" value="MA"/>
    <property type="match status" value="1"/>
</dbReference>
<sequence length="565" mass="58418">MLRKLSLVQKIVALVAFAVIAAATGTGLMAAREMGRQIEANEQENATALLRALAITFGDRVSGAKVPLNGMNVGRVESPSLAAFEDHTVVDRAVALGGGVATIFTFDKEKSQFVRRSTNVKKENGERAVGTQLAADHPAQAVLRRGETFAGAATLFGRAYYTIYQPVFTAGQVSGVLFVGLPSEELAAAKHSALLAIALAAGAIILVACLAACVMALRMARPLTVMSARVADLARGDLDGEILYRERGDEIGQVARALETLRETSAHARMLEEERQGSAAGERRRREALDGAVTSFREAVRLALGDLTQGAAGMARRAESLTGLSVEASGAVAAASQGSQETSANVATVASAAEELSASIAEIGAQLDRAKDLAERGLSDATAASQEITGLAESAQRIGDVVELIRSIADQTNLLALNATIEAARAGEAGKGFAVVASEVKTLATQTAKATEEIARQIGQVQSSTGGAVGAIRQITERVRDINGATGAIAAAMQQQGAATAEISRNVSEAAHGTDSMARDLSTVADAAQRTTEAAHAVSDAAHSLDGVAGRLEAEVERFLARVAA</sequence>
<dbReference type="SUPFAM" id="SSF58104">
    <property type="entry name" value="Methyl-accepting chemotaxis protein (MCP) signaling domain"/>
    <property type="match status" value="1"/>
</dbReference>
<evidence type="ECO:0000256" key="3">
    <source>
        <dbReference type="PROSITE-ProRule" id="PRU00284"/>
    </source>
</evidence>
<keyword evidence="4" id="KW-0472">Membrane</keyword>
<organism evidence="7 8">
    <name type="scientific">Salinarimonas soli</name>
    <dbReference type="NCBI Taxonomy" id="1638099"/>
    <lineage>
        <taxon>Bacteria</taxon>
        <taxon>Pseudomonadati</taxon>
        <taxon>Pseudomonadota</taxon>
        <taxon>Alphaproteobacteria</taxon>
        <taxon>Hyphomicrobiales</taxon>
        <taxon>Salinarimonadaceae</taxon>
        <taxon>Salinarimonas</taxon>
    </lineage>
</organism>
<dbReference type="AlphaFoldDB" id="A0A5B2VVC9"/>
<dbReference type="CDD" id="cd06225">
    <property type="entry name" value="HAMP"/>
    <property type="match status" value="1"/>
</dbReference>
<evidence type="ECO:0000256" key="1">
    <source>
        <dbReference type="ARBA" id="ARBA00023224"/>
    </source>
</evidence>
<dbReference type="Proteomes" id="UP000323142">
    <property type="component" value="Unassembled WGS sequence"/>
</dbReference>
<dbReference type="OrthoDB" id="8320983at2"/>
<dbReference type="GO" id="GO:0004888">
    <property type="term" value="F:transmembrane signaling receptor activity"/>
    <property type="evidence" value="ECO:0007669"/>
    <property type="project" value="InterPro"/>
</dbReference>
<dbReference type="GO" id="GO:0016020">
    <property type="term" value="C:membrane"/>
    <property type="evidence" value="ECO:0007669"/>
    <property type="project" value="InterPro"/>
</dbReference>
<protein>
    <submittedName>
        <fullName evidence="7">HAMP domain-containing protein</fullName>
    </submittedName>
</protein>
<feature type="domain" description="Methyl-accepting transducer" evidence="5">
    <location>
        <begin position="317"/>
        <end position="546"/>
    </location>
</feature>
<dbReference type="PANTHER" id="PTHR32089">
    <property type="entry name" value="METHYL-ACCEPTING CHEMOTAXIS PROTEIN MCPB"/>
    <property type="match status" value="1"/>
</dbReference>
<evidence type="ECO:0000313" key="8">
    <source>
        <dbReference type="Proteomes" id="UP000323142"/>
    </source>
</evidence>
<dbReference type="Pfam" id="PF17201">
    <property type="entry name" value="Cache_3-Cache_2"/>
    <property type="match status" value="1"/>
</dbReference>
<dbReference type="InterPro" id="IPR004089">
    <property type="entry name" value="MCPsignal_dom"/>
</dbReference>
<evidence type="ECO:0000259" key="5">
    <source>
        <dbReference type="PROSITE" id="PS50111"/>
    </source>
</evidence>
<reference evidence="7 8" key="1">
    <citation type="submission" date="2019-09" db="EMBL/GenBank/DDBJ databases">
        <title>Salinarimonas rosea gen. nov., sp. nov., a new member of the a-2 subgroup of the Proteobacteria.</title>
        <authorList>
            <person name="Liu J."/>
        </authorList>
    </citation>
    <scope>NUCLEOTIDE SEQUENCE [LARGE SCALE GENOMIC DNA]</scope>
    <source>
        <strain evidence="7 8">BN140002</strain>
    </source>
</reference>
<keyword evidence="1 3" id="KW-0807">Transducer</keyword>
<dbReference type="PROSITE" id="PS50885">
    <property type="entry name" value="HAMP"/>
    <property type="match status" value="1"/>
</dbReference>
<dbReference type="SMART" id="SM00304">
    <property type="entry name" value="HAMP"/>
    <property type="match status" value="2"/>
</dbReference>
<dbReference type="InterPro" id="IPR029151">
    <property type="entry name" value="Sensor-like_sf"/>
</dbReference>
<dbReference type="InterPro" id="IPR004090">
    <property type="entry name" value="Chemotax_Me-accpt_rcpt"/>
</dbReference>
<evidence type="ECO:0000313" key="7">
    <source>
        <dbReference type="EMBL" id="KAA2242282.1"/>
    </source>
</evidence>
<keyword evidence="4" id="KW-0812">Transmembrane</keyword>
<dbReference type="Gene3D" id="6.10.340.10">
    <property type="match status" value="1"/>
</dbReference>
<dbReference type="GO" id="GO:0007165">
    <property type="term" value="P:signal transduction"/>
    <property type="evidence" value="ECO:0007669"/>
    <property type="project" value="UniProtKB-KW"/>
</dbReference>